<dbReference type="EMBL" id="KV448250">
    <property type="protein sequence ID" value="OAX39426.1"/>
    <property type="molecule type" value="Genomic_DNA"/>
</dbReference>
<proteinExistence type="predicted"/>
<protein>
    <submittedName>
        <fullName evidence="2">Uncharacterized protein</fullName>
    </submittedName>
</protein>
<reference evidence="2 3" key="1">
    <citation type="submission" date="2016-06" db="EMBL/GenBank/DDBJ databases">
        <title>Comparative genomics of the ectomycorrhizal sister species Rhizopogon vinicolor and Rhizopogon vesiculosus (Basidiomycota: Boletales) reveals a divergence of the mating type B locus.</title>
        <authorList>
            <consortium name="DOE Joint Genome Institute"/>
            <person name="Mujic A.B."/>
            <person name="Kuo A."/>
            <person name="Tritt A."/>
            <person name="Lipzen A."/>
            <person name="Chen C."/>
            <person name="Johnson J."/>
            <person name="Sharma A."/>
            <person name="Barry K."/>
            <person name="Grigoriev I.V."/>
            <person name="Spatafora J.W."/>
        </authorList>
    </citation>
    <scope>NUCLEOTIDE SEQUENCE [LARGE SCALE GENOMIC DNA]</scope>
    <source>
        <strain evidence="2 3">AM-OR11-026</strain>
    </source>
</reference>
<evidence type="ECO:0000256" key="1">
    <source>
        <dbReference type="SAM" id="SignalP"/>
    </source>
</evidence>
<sequence>MYFYGTVLTLAALTAGISALPPRSITARNTSDDVTAAQDGQASEESINGRNCLSLGCLPTLIETGTSIIDTHHHIPLSDPLFRLRRSRRAGKFEFFAVQCHRIK</sequence>
<accession>A0A1B7N3K0</accession>
<dbReference type="InParanoid" id="A0A1B7N3K0"/>
<evidence type="ECO:0000313" key="2">
    <source>
        <dbReference type="EMBL" id="OAX39426.1"/>
    </source>
</evidence>
<dbReference type="Proteomes" id="UP000092154">
    <property type="component" value="Unassembled WGS sequence"/>
</dbReference>
<gene>
    <name evidence="2" type="ORF">K503DRAFT_86213</name>
</gene>
<keyword evidence="3" id="KW-1185">Reference proteome</keyword>
<keyword evidence="1" id="KW-0732">Signal</keyword>
<feature type="chain" id="PRO_5008597790" evidence="1">
    <location>
        <begin position="20"/>
        <end position="104"/>
    </location>
</feature>
<dbReference type="OrthoDB" id="2687406at2759"/>
<feature type="signal peptide" evidence="1">
    <location>
        <begin position="1"/>
        <end position="19"/>
    </location>
</feature>
<evidence type="ECO:0000313" key="3">
    <source>
        <dbReference type="Proteomes" id="UP000092154"/>
    </source>
</evidence>
<name>A0A1B7N3K0_9AGAM</name>
<organism evidence="2 3">
    <name type="scientific">Rhizopogon vinicolor AM-OR11-026</name>
    <dbReference type="NCBI Taxonomy" id="1314800"/>
    <lineage>
        <taxon>Eukaryota</taxon>
        <taxon>Fungi</taxon>
        <taxon>Dikarya</taxon>
        <taxon>Basidiomycota</taxon>
        <taxon>Agaricomycotina</taxon>
        <taxon>Agaricomycetes</taxon>
        <taxon>Agaricomycetidae</taxon>
        <taxon>Boletales</taxon>
        <taxon>Suillineae</taxon>
        <taxon>Rhizopogonaceae</taxon>
        <taxon>Rhizopogon</taxon>
    </lineage>
</organism>
<dbReference type="AlphaFoldDB" id="A0A1B7N3K0"/>